<sequence>MSSSSPFLPEMEDSLPKHEIGMDESSSSSISSDQDDIPPQRLTRSRRALIGPFSILLTLTGFDLQKSLCGNRTYQCRSITCTIIFIIILILFLIRALFVMSSNAPSLSWEWSDSNIIGFTAFQSFVALILLARWTATGLYSAIYTEILKVKKYYTDAVPTSIHEKGLFILGLILGVVYILITLASSIKSSIYGRYSVEYNGTVVMLHPGYFVFSLDNLFGVEILLGIWMSLCTVIATASYVYIHIAVRMELTKFNEDLSEAIEKKTLLDSLSSFNIRHIAILRLVVLLTDRLSSFASFSTFTIVIANVNAFYQMSSIGSSNAFGTVSTEYSMDDHNVHSTSSYSQSTRDNSTIGQSNISITKVNSFLQLQQAISLILNYNELIYHPDKIALSQLMVTRNRVTPTRMAIMNAIVVNTHTPHIITLLVPAVVAVLSYAKRFQQ</sequence>
<keyword evidence="2" id="KW-0472">Membrane</keyword>
<organism evidence="3 4">
    <name type="scientific">Pristionchus pacificus</name>
    <name type="common">Parasitic nematode worm</name>
    <dbReference type="NCBI Taxonomy" id="54126"/>
    <lineage>
        <taxon>Eukaryota</taxon>
        <taxon>Metazoa</taxon>
        <taxon>Ecdysozoa</taxon>
        <taxon>Nematoda</taxon>
        <taxon>Chromadorea</taxon>
        <taxon>Rhabditida</taxon>
        <taxon>Rhabditina</taxon>
        <taxon>Diplogasteromorpha</taxon>
        <taxon>Diplogasteroidea</taxon>
        <taxon>Neodiplogasteridae</taxon>
        <taxon>Pristionchus</taxon>
    </lineage>
</organism>
<accession>A0A2A6C9X2</accession>
<feature type="region of interest" description="Disordered" evidence="1">
    <location>
        <begin position="1"/>
        <end position="39"/>
    </location>
</feature>
<feature type="transmembrane region" description="Helical" evidence="2">
    <location>
        <begin position="223"/>
        <end position="245"/>
    </location>
</feature>
<evidence type="ECO:0000256" key="2">
    <source>
        <dbReference type="SAM" id="Phobius"/>
    </source>
</evidence>
<feature type="transmembrane region" description="Helical" evidence="2">
    <location>
        <begin position="121"/>
        <end position="145"/>
    </location>
</feature>
<accession>A0A8R1YL50</accession>
<protein>
    <submittedName>
        <fullName evidence="3">Srr-9</fullName>
    </submittedName>
</protein>
<dbReference type="PANTHER" id="PTHR31930">
    <property type="entry name" value="SERPENTINE RECEPTOR, CLASS R"/>
    <property type="match status" value="1"/>
</dbReference>
<evidence type="ECO:0000313" key="4">
    <source>
        <dbReference type="Proteomes" id="UP000005239"/>
    </source>
</evidence>
<dbReference type="PANTHER" id="PTHR31930:SF1">
    <property type="entry name" value="SERPENTINE RECEPTOR, CLASS R"/>
    <property type="match status" value="1"/>
</dbReference>
<gene>
    <name evidence="3" type="primary">WBGene00108165</name>
</gene>
<proteinExistence type="predicted"/>
<feature type="compositionally biased region" description="Low complexity" evidence="1">
    <location>
        <begin position="25"/>
        <end position="39"/>
    </location>
</feature>
<dbReference type="Proteomes" id="UP000005239">
    <property type="component" value="Unassembled WGS sequence"/>
</dbReference>
<feature type="transmembrane region" description="Helical" evidence="2">
    <location>
        <begin position="166"/>
        <end position="187"/>
    </location>
</feature>
<dbReference type="InterPro" id="IPR004950">
    <property type="entry name" value="DUF267_CAE_spp"/>
</dbReference>
<keyword evidence="2" id="KW-0812">Transmembrane</keyword>
<feature type="transmembrane region" description="Helical" evidence="2">
    <location>
        <begin position="48"/>
        <end position="64"/>
    </location>
</feature>
<name>A0A2A6C9X2_PRIPA</name>
<dbReference type="AlphaFoldDB" id="A0A2A6C9X2"/>
<reference evidence="4" key="1">
    <citation type="journal article" date="2008" name="Nat. Genet.">
        <title>The Pristionchus pacificus genome provides a unique perspective on nematode lifestyle and parasitism.</title>
        <authorList>
            <person name="Dieterich C."/>
            <person name="Clifton S.W."/>
            <person name="Schuster L.N."/>
            <person name="Chinwalla A."/>
            <person name="Delehaunty K."/>
            <person name="Dinkelacker I."/>
            <person name="Fulton L."/>
            <person name="Fulton R."/>
            <person name="Godfrey J."/>
            <person name="Minx P."/>
            <person name="Mitreva M."/>
            <person name="Roeseler W."/>
            <person name="Tian H."/>
            <person name="Witte H."/>
            <person name="Yang S.P."/>
            <person name="Wilson R.K."/>
            <person name="Sommer R.J."/>
        </authorList>
    </citation>
    <scope>NUCLEOTIDE SEQUENCE [LARGE SCALE GENOMIC DNA]</scope>
    <source>
        <strain evidence="4">PS312</strain>
    </source>
</reference>
<evidence type="ECO:0000256" key="1">
    <source>
        <dbReference type="SAM" id="MobiDB-lite"/>
    </source>
</evidence>
<reference evidence="3" key="2">
    <citation type="submission" date="2022-06" db="UniProtKB">
        <authorList>
            <consortium name="EnsemblMetazoa"/>
        </authorList>
    </citation>
    <scope>IDENTIFICATION</scope>
    <source>
        <strain evidence="3">PS312</strain>
    </source>
</reference>
<evidence type="ECO:0000313" key="3">
    <source>
        <dbReference type="EnsemblMetazoa" id="PPA18611.1"/>
    </source>
</evidence>
<dbReference type="Pfam" id="PF03268">
    <property type="entry name" value="DUF267"/>
    <property type="match status" value="1"/>
</dbReference>
<keyword evidence="4" id="KW-1185">Reference proteome</keyword>
<feature type="transmembrane region" description="Helical" evidence="2">
    <location>
        <begin position="76"/>
        <end position="101"/>
    </location>
</feature>
<keyword evidence="2" id="KW-1133">Transmembrane helix</keyword>
<dbReference type="EnsemblMetazoa" id="PPA18611.1">
    <property type="protein sequence ID" value="PPA18611.1"/>
    <property type="gene ID" value="WBGene00108165"/>
</dbReference>